<proteinExistence type="predicted"/>
<dbReference type="InterPro" id="IPR050582">
    <property type="entry name" value="HAD-like_SerB"/>
</dbReference>
<comment type="caution">
    <text evidence="4">The sequence shown here is derived from an EMBL/GenBank/DDBJ whole genome shotgun (WGS) entry which is preliminary data.</text>
</comment>
<keyword evidence="1" id="KW-0479">Metal-binding</keyword>
<gene>
    <name evidence="4" type="ORF">SM757_16735</name>
</gene>
<dbReference type="GO" id="GO:0016787">
    <property type="term" value="F:hydrolase activity"/>
    <property type="evidence" value="ECO:0007669"/>
    <property type="project" value="UniProtKB-KW"/>
</dbReference>
<organism evidence="4 5">
    <name type="scientific">Azohydromonas lata</name>
    <dbReference type="NCBI Taxonomy" id="45677"/>
    <lineage>
        <taxon>Bacteria</taxon>
        <taxon>Pseudomonadati</taxon>
        <taxon>Pseudomonadota</taxon>
        <taxon>Betaproteobacteria</taxon>
        <taxon>Burkholderiales</taxon>
        <taxon>Sphaerotilaceae</taxon>
        <taxon>Azohydromonas</taxon>
    </lineage>
</organism>
<dbReference type="InterPro" id="IPR006385">
    <property type="entry name" value="HAD_hydro_SerB1"/>
</dbReference>
<dbReference type="RefSeq" id="WP_322466364.1">
    <property type="nucleotide sequence ID" value="NZ_JAXOJX010000027.1"/>
</dbReference>
<dbReference type="Proteomes" id="UP001293718">
    <property type="component" value="Unassembled WGS sequence"/>
</dbReference>
<dbReference type="PANTHER" id="PTHR43344:SF13">
    <property type="entry name" value="PHOSPHATASE RV3661-RELATED"/>
    <property type="match status" value="1"/>
</dbReference>
<evidence type="ECO:0000313" key="5">
    <source>
        <dbReference type="Proteomes" id="UP001293718"/>
    </source>
</evidence>
<dbReference type="SUPFAM" id="SSF56784">
    <property type="entry name" value="HAD-like"/>
    <property type="match status" value="1"/>
</dbReference>
<protein>
    <submittedName>
        <fullName evidence="4">HAD-IB family hydrolase</fullName>
    </submittedName>
</protein>
<dbReference type="PANTHER" id="PTHR43344">
    <property type="entry name" value="PHOSPHOSERINE PHOSPHATASE"/>
    <property type="match status" value="1"/>
</dbReference>
<keyword evidence="5" id="KW-1185">Reference proteome</keyword>
<dbReference type="NCBIfam" id="TIGR01488">
    <property type="entry name" value="HAD-SF-IB"/>
    <property type="match status" value="1"/>
</dbReference>
<dbReference type="InterPro" id="IPR023214">
    <property type="entry name" value="HAD_sf"/>
</dbReference>
<name>A0ABU5IJ02_9BURK</name>
<evidence type="ECO:0000256" key="2">
    <source>
        <dbReference type="ARBA" id="ARBA00022801"/>
    </source>
</evidence>
<dbReference type="Gene3D" id="3.40.50.1000">
    <property type="entry name" value="HAD superfamily/HAD-like"/>
    <property type="match status" value="1"/>
</dbReference>
<keyword evidence="3" id="KW-0460">Magnesium</keyword>
<dbReference type="EMBL" id="JAXOJX010000027">
    <property type="protein sequence ID" value="MDZ5458223.1"/>
    <property type="molecule type" value="Genomic_DNA"/>
</dbReference>
<dbReference type="Gene3D" id="1.20.1440.100">
    <property type="entry name" value="SG protein - dephosphorylation function"/>
    <property type="match status" value="1"/>
</dbReference>
<sequence length="227" mass="25389">MAKPQRLALFDLDHTLIPFDSGREWLQFLADRYAVPEDAPRRYLDACRRYVAGRVGLEALHRAVVCPPGAQAQALFSTWRRDFEAEMARRVPRSTLALVQRHRDAGDLCAIVTATSRLVAEPFARVFGVAQLLATEPHRAGDGSLSGDIQGEPCHREHKVAHVRRWLAAQGLALQDFERSWFYSDAAGDLPLLEAVTDPVAVRPDDKLRAVARERDWQVLGIADVAF</sequence>
<dbReference type="NCBIfam" id="TIGR01490">
    <property type="entry name" value="HAD-SF-IB-hyp1"/>
    <property type="match status" value="1"/>
</dbReference>
<accession>A0ABU5IJ02</accession>
<dbReference type="InterPro" id="IPR036412">
    <property type="entry name" value="HAD-like_sf"/>
</dbReference>
<evidence type="ECO:0000313" key="4">
    <source>
        <dbReference type="EMBL" id="MDZ5458223.1"/>
    </source>
</evidence>
<keyword evidence="2 4" id="KW-0378">Hydrolase</keyword>
<dbReference type="Pfam" id="PF12710">
    <property type="entry name" value="HAD"/>
    <property type="match status" value="1"/>
</dbReference>
<reference evidence="4 5" key="1">
    <citation type="submission" date="2023-11" db="EMBL/GenBank/DDBJ databases">
        <title>Draft genome of Azohydromonas lata strain H1 (DSM1123), a polyhydroxyalkanoate producer.</title>
        <authorList>
            <person name="Traversa D."/>
            <person name="D'Addabbo P."/>
            <person name="Pazzani C."/>
            <person name="Manzari C."/>
            <person name="Chiara M."/>
            <person name="Scrascia M."/>
        </authorList>
    </citation>
    <scope>NUCLEOTIDE SEQUENCE [LARGE SCALE GENOMIC DNA]</scope>
    <source>
        <strain evidence="4 5">H1</strain>
    </source>
</reference>
<evidence type="ECO:0000256" key="1">
    <source>
        <dbReference type="ARBA" id="ARBA00022723"/>
    </source>
</evidence>
<evidence type="ECO:0000256" key="3">
    <source>
        <dbReference type="ARBA" id="ARBA00022842"/>
    </source>
</evidence>